<keyword evidence="4" id="KW-1133">Transmembrane helix</keyword>
<dbReference type="PRINTS" id="PR00080">
    <property type="entry name" value="SDRFAMILY"/>
</dbReference>
<accession>A0A0D9QG41</accession>
<keyword evidence="1" id="KW-0560">Oxidoreductase</keyword>
<dbReference type="InterPro" id="IPR036291">
    <property type="entry name" value="NAD(P)-bd_dom_sf"/>
</dbReference>
<dbReference type="CDD" id="cd05327">
    <property type="entry name" value="retinol-DH_like_SDR_c_like"/>
    <property type="match status" value="1"/>
</dbReference>
<gene>
    <name evidence="5" type="ORF">AK88_04588</name>
</gene>
<dbReference type="VEuPathDB" id="PlasmoDB:AK88_04588"/>
<keyword evidence="6" id="KW-1185">Reference proteome</keyword>
<feature type="region of interest" description="Disordered" evidence="3">
    <location>
        <begin position="399"/>
        <end position="425"/>
    </location>
</feature>
<reference evidence="5 6" key="1">
    <citation type="submission" date="2014-03" db="EMBL/GenBank/DDBJ databases">
        <title>The Genome Sequence of Plasmodium fragile nilgiri.</title>
        <authorList>
            <consortium name="The Broad Institute Genomics Platform"/>
            <consortium name="The Broad Institute Genome Sequencing Center for Infectious Disease"/>
            <person name="Neafsey D."/>
            <person name="Duraisingh M."/>
            <person name="Young S.K."/>
            <person name="Zeng Q."/>
            <person name="Gargeya S."/>
            <person name="Abouelleil A."/>
            <person name="Alvarado L."/>
            <person name="Chapman S.B."/>
            <person name="Gainer-Dewar J."/>
            <person name="Goldberg J."/>
            <person name="Griggs A."/>
            <person name="Gujja S."/>
            <person name="Hansen M."/>
            <person name="Howarth C."/>
            <person name="Imamovic A."/>
            <person name="Larimer J."/>
            <person name="Pearson M."/>
            <person name="Poon T.W."/>
            <person name="Priest M."/>
            <person name="Roberts A."/>
            <person name="Saif S."/>
            <person name="Shea T."/>
            <person name="Sykes S."/>
            <person name="Wortman J."/>
            <person name="Nusbaum C."/>
            <person name="Birren B."/>
        </authorList>
    </citation>
    <scope>NUCLEOTIDE SEQUENCE [LARGE SCALE GENOMIC DNA]</scope>
    <source>
        <strain evidence="6">nilgiri</strain>
    </source>
</reference>
<evidence type="ECO:0000313" key="6">
    <source>
        <dbReference type="Proteomes" id="UP000054561"/>
    </source>
</evidence>
<dbReference type="RefSeq" id="XP_012337621.1">
    <property type="nucleotide sequence ID" value="XM_012482198.1"/>
</dbReference>
<name>A0A0D9QG41_PLAFR</name>
<dbReference type="PANTHER" id="PTHR43157">
    <property type="entry name" value="PHOSPHATIDYLINOSITOL-GLYCAN BIOSYNTHESIS CLASS F PROTEIN-RELATED"/>
    <property type="match status" value="1"/>
</dbReference>
<dbReference type="OMA" id="APHIRRY"/>
<sequence length="425" mass="48373">MEVKNKARSFLGVILTDPSLKRFLIFILVSGVIWCLPLYKVLIYVLQEKHSNLSSRDDKIYEYITNISVIVTYYYLLCVTNIGGTSKSVMKNAHLLRGKCVIVTGGYKGIGLAAVIEFVKFGCEVVLACRSVEHMEFVKTDLLTRYPDAKIHCVQLDLASYKSVESCANQILSKFPKIDILVNNAGIVNRKLEYINGVERTFFVNYLGHFYLTKLLHKRIVASDTLVVNLSSIAHSMLQESDVNYDFICDKSSNKNTNSNLLYRREYNFSKLCMLYYTQQLQRRFENEQTKACTVSINPGLVRTELFRNEECWFRAMAKNLIFSKSPLQGAQTILYVCLVDRGMLAKGSYYSDCKVDYVRSYARDLKKSEVDAQIKIAIYADICLPRKAVDLLNRRNSGASQKNCSQIGEDEGGQGINKKTDPIY</sequence>
<evidence type="ECO:0008006" key="7">
    <source>
        <dbReference type="Google" id="ProtNLM"/>
    </source>
</evidence>
<dbReference type="PANTHER" id="PTHR43157:SF31">
    <property type="entry name" value="PHOSPHATIDYLINOSITOL-GLYCAN BIOSYNTHESIS CLASS F PROTEIN"/>
    <property type="match status" value="1"/>
</dbReference>
<feature type="transmembrane region" description="Helical" evidence="4">
    <location>
        <begin position="20"/>
        <end position="39"/>
    </location>
</feature>
<organism evidence="5 6">
    <name type="scientific">Plasmodium fragile</name>
    <dbReference type="NCBI Taxonomy" id="5857"/>
    <lineage>
        <taxon>Eukaryota</taxon>
        <taxon>Sar</taxon>
        <taxon>Alveolata</taxon>
        <taxon>Apicomplexa</taxon>
        <taxon>Aconoidasida</taxon>
        <taxon>Haemosporida</taxon>
        <taxon>Plasmodiidae</taxon>
        <taxon>Plasmodium</taxon>
        <taxon>Plasmodium (Plasmodium)</taxon>
    </lineage>
</organism>
<keyword evidence="4" id="KW-0812">Transmembrane</keyword>
<dbReference type="InterPro" id="IPR002347">
    <property type="entry name" value="SDR_fam"/>
</dbReference>
<protein>
    <recommendedName>
        <fullName evidence="7">Oxidoreductase</fullName>
    </recommendedName>
</protein>
<evidence type="ECO:0000256" key="3">
    <source>
        <dbReference type="SAM" id="MobiDB-lite"/>
    </source>
</evidence>
<evidence type="ECO:0000256" key="1">
    <source>
        <dbReference type="ARBA" id="ARBA00023002"/>
    </source>
</evidence>
<dbReference type="GO" id="GO:0016491">
    <property type="term" value="F:oxidoreductase activity"/>
    <property type="evidence" value="ECO:0007669"/>
    <property type="project" value="UniProtKB-KW"/>
</dbReference>
<dbReference type="GeneID" id="24269902"/>
<evidence type="ECO:0000256" key="2">
    <source>
        <dbReference type="RuleBase" id="RU000363"/>
    </source>
</evidence>
<feature type="transmembrane region" description="Helical" evidence="4">
    <location>
        <begin position="60"/>
        <end position="77"/>
    </location>
</feature>
<evidence type="ECO:0000313" key="5">
    <source>
        <dbReference type="EMBL" id="KJP85772.1"/>
    </source>
</evidence>
<dbReference type="Proteomes" id="UP000054561">
    <property type="component" value="Unassembled WGS sequence"/>
</dbReference>
<dbReference type="SUPFAM" id="SSF51735">
    <property type="entry name" value="NAD(P)-binding Rossmann-fold domains"/>
    <property type="match status" value="1"/>
</dbReference>
<dbReference type="AlphaFoldDB" id="A0A0D9QG41"/>
<keyword evidence="4" id="KW-0472">Membrane</keyword>
<dbReference type="PRINTS" id="PR00081">
    <property type="entry name" value="GDHRDH"/>
</dbReference>
<comment type="similarity">
    <text evidence="2">Belongs to the short-chain dehydrogenases/reductases (SDR) family.</text>
</comment>
<dbReference type="EMBL" id="KQ001712">
    <property type="protein sequence ID" value="KJP85772.1"/>
    <property type="molecule type" value="Genomic_DNA"/>
</dbReference>
<dbReference type="Gene3D" id="3.40.50.720">
    <property type="entry name" value="NAD(P)-binding Rossmann-like Domain"/>
    <property type="match status" value="1"/>
</dbReference>
<dbReference type="Pfam" id="PF00106">
    <property type="entry name" value="adh_short"/>
    <property type="match status" value="1"/>
</dbReference>
<evidence type="ECO:0000256" key="4">
    <source>
        <dbReference type="SAM" id="Phobius"/>
    </source>
</evidence>
<dbReference type="OrthoDB" id="1274115at2759"/>
<proteinExistence type="inferred from homology"/>